<evidence type="ECO:0000256" key="1">
    <source>
        <dbReference type="SAM" id="Coils"/>
    </source>
</evidence>
<dbReference type="AlphaFoldDB" id="A0AAW1PNK3"/>
<comment type="caution">
    <text evidence="3">The sequence shown here is derived from an EMBL/GenBank/DDBJ whole genome shotgun (WGS) entry which is preliminary data.</text>
</comment>
<feature type="coiled-coil region" evidence="1">
    <location>
        <begin position="54"/>
        <end position="109"/>
    </location>
</feature>
<reference evidence="3 4" key="1">
    <citation type="journal article" date="2024" name="Nat. Commun.">
        <title>Phylogenomics reveals the evolutionary origins of lichenization in chlorophyte algae.</title>
        <authorList>
            <person name="Puginier C."/>
            <person name="Libourel C."/>
            <person name="Otte J."/>
            <person name="Skaloud P."/>
            <person name="Haon M."/>
            <person name="Grisel S."/>
            <person name="Petersen M."/>
            <person name="Berrin J.G."/>
            <person name="Delaux P.M."/>
            <person name="Dal Grande F."/>
            <person name="Keller J."/>
        </authorList>
    </citation>
    <scope>NUCLEOTIDE SEQUENCE [LARGE SCALE GENOMIC DNA]</scope>
    <source>
        <strain evidence="3 4">SAG 2036</strain>
    </source>
</reference>
<gene>
    <name evidence="3" type="ORF">WJX73_008014</name>
</gene>
<feature type="compositionally biased region" description="Basic residues" evidence="2">
    <location>
        <begin position="19"/>
        <end position="29"/>
    </location>
</feature>
<feature type="compositionally biased region" description="Polar residues" evidence="2">
    <location>
        <begin position="1"/>
        <end position="12"/>
    </location>
</feature>
<dbReference type="EMBL" id="JALJOQ010000019">
    <property type="protein sequence ID" value="KAK9809519.1"/>
    <property type="molecule type" value="Genomic_DNA"/>
</dbReference>
<protein>
    <submittedName>
        <fullName evidence="3">Uncharacterized protein</fullName>
    </submittedName>
</protein>
<feature type="region of interest" description="Disordered" evidence="2">
    <location>
        <begin position="1"/>
        <end position="53"/>
    </location>
</feature>
<evidence type="ECO:0000313" key="3">
    <source>
        <dbReference type="EMBL" id="KAK9809519.1"/>
    </source>
</evidence>
<organism evidence="3 4">
    <name type="scientific">Symbiochloris irregularis</name>
    <dbReference type="NCBI Taxonomy" id="706552"/>
    <lineage>
        <taxon>Eukaryota</taxon>
        <taxon>Viridiplantae</taxon>
        <taxon>Chlorophyta</taxon>
        <taxon>core chlorophytes</taxon>
        <taxon>Trebouxiophyceae</taxon>
        <taxon>Trebouxiales</taxon>
        <taxon>Trebouxiaceae</taxon>
        <taxon>Symbiochloris</taxon>
    </lineage>
</organism>
<keyword evidence="4" id="KW-1185">Reference proteome</keyword>
<dbReference type="Proteomes" id="UP001465755">
    <property type="component" value="Unassembled WGS sequence"/>
</dbReference>
<name>A0AAW1PNK3_9CHLO</name>
<evidence type="ECO:0000313" key="4">
    <source>
        <dbReference type="Proteomes" id="UP001465755"/>
    </source>
</evidence>
<sequence>MSENEPLAQNFNERPPRQPPRKRQHHNKGQPRTPGSGRNKDSPAMTPSQYRDQIAVLSNQLRQAEKKLQQTEQRAEEYKQLAISRGDEVDRLQEDCINVSTQLQQLRAALASPPTPRG</sequence>
<keyword evidence="1" id="KW-0175">Coiled coil</keyword>
<evidence type="ECO:0000256" key="2">
    <source>
        <dbReference type="SAM" id="MobiDB-lite"/>
    </source>
</evidence>
<proteinExistence type="predicted"/>
<accession>A0AAW1PNK3</accession>